<accession>A0A0F9TEM4</accession>
<evidence type="ECO:0000313" key="1">
    <source>
        <dbReference type="EMBL" id="KKN77724.1"/>
    </source>
</evidence>
<name>A0A0F9TEM4_9ZZZZ</name>
<organism evidence="1">
    <name type="scientific">marine sediment metagenome</name>
    <dbReference type="NCBI Taxonomy" id="412755"/>
    <lineage>
        <taxon>unclassified sequences</taxon>
        <taxon>metagenomes</taxon>
        <taxon>ecological metagenomes</taxon>
    </lineage>
</organism>
<reference evidence="1" key="1">
    <citation type="journal article" date="2015" name="Nature">
        <title>Complex archaea that bridge the gap between prokaryotes and eukaryotes.</title>
        <authorList>
            <person name="Spang A."/>
            <person name="Saw J.H."/>
            <person name="Jorgensen S.L."/>
            <person name="Zaremba-Niedzwiedzka K."/>
            <person name="Martijn J."/>
            <person name="Lind A.E."/>
            <person name="van Eijk R."/>
            <person name="Schleper C."/>
            <person name="Guy L."/>
            <person name="Ettema T.J."/>
        </authorList>
    </citation>
    <scope>NUCLEOTIDE SEQUENCE</scope>
</reference>
<protein>
    <submittedName>
        <fullName evidence="1">Uncharacterized protein</fullName>
    </submittedName>
</protein>
<proteinExistence type="predicted"/>
<gene>
    <name evidence="1" type="ORF">LCGC14_0356980</name>
</gene>
<dbReference type="AlphaFoldDB" id="A0A0F9TEM4"/>
<comment type="caution">
    <text evidence="1">The sequence shown here is derived from an EMBL/GenBank/DDBJ whole genome shotgun (WGS) entry which is preliminary data.</text>
</comment>
<sequence length="404" mass="44735">MAKTKEKTPSQILSVQFDDTLARTVGSATYKQLRALRKDPTIALARQLSIAPILAAPWSIEATKDAPDGAKEFIDVQMAPLRMHILRTGFLGCTDFGWQSFEKVFELLPSRQIGIKKLKPLLHDISRLLVDRSNGALLGIKQTLAMGNDITLSTDEVLVLYIDVEGTNWYGQGLLEIVKSTQDDWDKANDVAKKYDNRIAGAHWVVSYPEGTAIHNGKKDVDNFEIASDLLNTLESSGKIAMPTGAKSLKDSIDRDLGGGWSIDLLDDGGPKQFSMVARMKYLDALKVRAFGMPERAILEGQFGTKSEAEQHADMAIINMEVRHKVVVQLVNWHLVNQLLRFNYGPEAENTVFISPAPIVDLVLEYIRSVYSDILKSPDGILVIADIDVKAMEDQLGIPSKESE</sequence>
<dbReference type="EMBL" id="LAZR01000274">
    <property type="protein sequence ID" value="KKN77724.1"/>
    <property type="molecule type" value="Genomic_DNA"/>
</dbReference>